<feature type="transmembrane region" description="Helical" evidence="6">
    <location>
        <begin position="101"/>
        <end position="120"/>
    </location>
</feature>
<comment type="subcellular location">
    <subcellularLocation>
        <location evidence="1">Membrane</location>
        <topology evidence="1">Multi-pass membrane protein</topology>
    </subcellularLocation>
</comment>
<feature type="transmembrane region" description="Helical" evidence="6">
    <location>
        <begin position="126"/>
        <end position="152"/>
    </location>
</feature>
<keyword evidence="3 6" id="KW-1133">Transmembrane helix</keyword>
<feature type="transmembrane region" description="Helical" evidence="6">
    <location>
        <begin position="6"/>
        <end position="32"/>
    </location>
</feature>
<accession>A0A1J5RGV8</accession>
<dbReference type="PANTHER" id="PTHR30238">
    <property type="entry name" value="MEMBRANE BOUND PREDICTED REDOX MODULATOR"/>
    <property type="match status" value="1"/>
</dbReference>
<organism evidence="8">
    <name type="scientific">mine drainage metagenome</name>
    <dbReference type="NCBI Taxonomy" id="410659"/>
    <lineage>
        <taxon>unclassified sequences</taxon>
        <taxon>metagenomes</taxon>
        <taxon>ecological metagenomes</taxon>
    </lineage>
</organism>
<dbReference type="PROSITE" id="PS50110">
    <property type="entry name" value="RESPONSE_REGULATORY"/>
    <property type="match status" value="1"/>
</dbReference>
<comment type="caution">
    <text evidence="8">The sequence shown here is derived from an EMBL/GenBank/DDBJ whole genome shotgun (WGS) entry which is preliminary data.</text>
</comment>
<dbReference type="GO" id="GO:0004673">
    <property type="term" value="F:protein histidine kinase activity"/>
    <property type="evidence" value="ECO:0007669"/>
    <property type="project" value="UniProtKB-EC"/>
</dbReference>
<keyword evidence="2 6" id="KW-0812">Transmembrane</keyword>
<feature type="transmembrane region" description="Helical" evidence="6">
    <location>
        <begin position="44"/>
        <end position="66"/>
    </location>
</feature>
<name>A0A1J5RGV8_9ZZZZ</name>
<evidence type="ECO:0000256" key="1">
    <source>
        <dbReference type="ARBA" id="ARBA00004141"/>
    </source>
</evidence>
<evidence type="ECO:0000256" key="4">
    <source>
        <dbReference type="ARBA" id="ARBA00023136"/>
    </source>
</evidence>
<feature type="transmembrane region" description="Helical" evidence="6">
    <location>
        <begin position="72"/>
        <end position="89"/>
    </location>
</feature>
<dbReference type="Pfam" id="PF00072">
    <property type="entry name" value="Response_reg"/>
    <property type="match status" value="1"/>
</dbReference>
<dbReference type="InterPro" id="IPR005496">
    <property type="entry name" value="Integral_membrane_TerC"/>
</dbReference>
<sequence length="470" mass="48781">MGGELSILGVVLQVCIIDLLLSGDNAVVIALACRSLPRHYVRRAMLMGTGAAVLLRVVLTTLVGILMQITGLKLIGGIALVVIAIKLLVAEEEDEADDLKVPANDLMGAVSVILLADLVMSLDNVVALSAVAQGNMLVLVFGLLLSVPLLMYGSTFVGRLLTDYPQLIPAGAALLGWVAGDVACSDPLVADWIHSQAPALTVTVPALSALFVLLDARIIRRQRKEAPHPRRPRTLPPDFQLGVPDDELIAPAPPALLAPAPVAPAPPAPLAPAPPAPLATASAPGPVAPAPAPAQGLGGLLAGLLQGLGKPKPPAAPAVALEPHRPPPRAVAEAAAAVILLAEDNPGDQAEIRQGLEWLGYVVDCADDGVLALERLDRARHGLLLTDCYMPRLDGFKLTAAVRAAEREGLPPLPVVGMVAHYSTADGMGLRQEQAGMSDCVGKPPALDQLEKAVLRWLPGAAALRDGEEK</sequence>
<evidence type="ECO:0000256" key="2">
    <source>
        <dbReference type="ARBA" id="ARBA00022692"/>
    </source>
</evidence>
<feature type="transmembrane region" description="Helical" evidence="6">
    <location>
        <begin position="192"/>
        <end position="214"/>
    </location>
</feature>
<dbReference type="InterPro" id="IPR011006">
    <property type="entry name" value="CheY-like_superfamily"/>
</dbReference>
<keyword evidence="8" id="KW-0808">Transferase</keyword>
<dbReference type="CDD" id="cd17546">
    <property type="entry name" value="REC_hyHK_CKI1_RcsC-like"/>
    <property type="match status" value="1"/>
</dbReference>
<evidence type="ECO:0000256" key="3">
    <source>
        <dbReference type="ARBA" id="ARBA00022989"/>
    </source>
</evidence>
<evidence type="ECO:0000256" key="6">
    <source>
        <dbReference type="SAM" id="Phobius"/>
    </source>
</evidence>
<dbReference type="AlphaFoldDB" id="A0A1J5RGV8"/>
<feature type="domain" description="Response regulatory" evidence="7">
    <location>
        <begin position="338"/>
        <end position="458"/>
    </location>
</feature>
<feature type="compositionally biased region" description="Pro residues" evidence="5">
    <location>
        <begin position="268"/>
        <end position="277"/>
    </location>
</feature>
<dbReference type="SUPFAM" id="SSF52172">
    <property type="entry name" value="CheY-like"/>
    <property type="match status" value="1"/>
</dbReference>
<dbReference type="EMBL" id="MLJW01000168">
    <property type="protein sequence ID" value="OIQ95360.1"/>
    <property type="molecule type" value="Genomic_DNA"/>
</dbReference>
<dbReference type="GO" id="GO:0000160">
    <property type="term" value="P:phosphorelay signal transduction system"/>
    <property type="evidence" value="ECO:0007669"/>
    <property type="project" value="InterPro"/>
</dbReference>
<gene>
    <name evidence="8" type="primary">evgS_2</name>
    <name evidence="8" type="ORF">GALL_226280</name>
</gene>
<dbReference type="EC" id="2.7.13.3" evidence="8"/>
<dbReference type="Gene3D" id="3.40.50.2300">
    <property type="match status" value="1"/>
</dbReference>
<dbReference type="SMART" id="SM00448">
    <property type="entry name" value="REC"/>
    <property type="match status" value="1"/>
</dbReference>
<dbReference type="Pfam" id="PF03741">
    <property type="entry name" value="TerC"/>
    <property type="match status" value="1"/>
</dbReference>
<dbReference type="NCBIfam" id="TIGR03717">
    <property type="entry name" value="R_switched_YjbE"/>
    <property type="match status" value="1"/>
</dbReference>
<reference evidence="8" key="1">
    <citation type="submission" date="2016-10" db="EMBL/GenBank/DDBJ databases">
        <title>Sequence of Gallionella enrichment culture.</title>
        <authorList>
            <person name="Poehlein A."/>
            <person name="Muehling M."/>
            <person name="Daniel R."/>
        </authorList>
    </citation>
    <scope>NUCLEOTIDE SEQUENCE</scope>
</reference>
<dbReference type="InterPro" id="IPR022301">
    <property type="entry name" value="Integral_membrane_YjbE"/>
</dbReference>
<protein>
    <submittedName>
        <fullName evidence="8">Sensor protein EvgS</fullName>
        <ecNumber evidence="8">2.7.13.3</ecNumber>
    </submittedName>
</protein>
<evidence type="ECO:0000313" key="8">
    <source>
        <dbReference type="EMBL" id="OIQ95360.1"/>
    </source>
</evidence>
<dbReference type="GO" id="GO:0016020">
    <property type="term" value="C:membrane"/>
    <property type="evidence" value="ECO:0007669"/>
    <property type="project" value="UniProtKB-SubCell"/>
</dbReference>
<feature type="region of interest" description="Disordered" evidence="5">
    <location>
        <begin position="268"/>
        <end position="290"/>
    </location>
</feature>
<proteinExistence type="predicted"/>
<dbReference type="PANTHER" id="PTHR30238:SF4">
    <property type="entry name" value="SLL1022 PROTEIN"/>
    <property type="match status" value="1"/>
</dbReference>
<dbReference type="InterPro" id="IPR001789">
    <property type="entry name" value="Sig_transdc_resp-reg_receiver"/>
</dbReference>
<evidence type="ECO:0000259" key="7">
    <source>
        <dbReference type="PROSITE" id="PS50110"/>
    </source>
</evidence>
<keyword evidence="4 6" id="KW-0472">Membrane</keyword>
<evidence type="ECO:0000256" key="5">
    <source>
        <dbReference type="SAM" id="MobiDB-lite"/>
    </source>
</evidence>